<dbReference type="InterPro" id="IPR050366">
    <property type="entry name" value="BP-dependent_transpt_permease"/>
</dbReference>
<reference evidence="9 10" key="1">
    <citation type="journal article" date="2016" name="Syst. Appl. Microbiol.">
        <title>Pararhizobium polonicum sp. nov. isolated from tumors on stone fruit rootstocks.</title>
        <authorList>
            <person name="Pulawska J."/>
            <person name="Kuzmanovic N."/>
            <person name="Willems A."/>
            <person name="Pothier J.F."/>
        </authorList>
    </citation>
    <scope>NUCLEOTIDE SEQUENCE [LARGE SCALE GENOMIC DNA]</scope>
    <source>
        <strain evidence="9 10">F5.1</strain>
    </source>
</reference>
<feature type="transmembrane region" description="Helical" evidence="7">
    <location>
        <begin position="225"/>
        <end position="250"/>
    </location>
</feature>
<comment type="caution">
    <text evidence="9">The sequence shown here is derived from an EMBL/GenBank/DDBJ whole genome shotgun (WGS) entry which is preliminary data.</text>
</comment>
<feature type="transmembrane region" description="Helical" evidence="7">
    <location>
        <begin position="31"/>
        <end position="49"/>
    </location>
</feature>
<dbReference type="InterPro" id="IPR000515">
    <property type="entry name" value="MetI-like"/>
</dbReference>
<keyword evidence="5 7" id="KW-1133">Transmembrane helix</keyword>
<evidence type="ECO:0000256" key="1">
    <source>
        <dbReference type="ARBA" id="ARBA00004651"/>
    </source>
</evidence>
<dbReference type="InterPro" id="IPR035906">
    <property type="entry name" value="MetI-like_sf"/>
</dbReference>
<dbReference type="Proteomes" id="UP000093111">
    <property type="component" value="Unassembled WGS sequence"/>
</dbReference>
<accession>A0A1C7NWY7</accession>
<dbReference type="EMBL" id="LGLV01000014">
    <property type="protein sequence ID" value="OBZ93509.1"/>
    <property type="molecule type" value="Genomic_DNA"/>
</dbReference>
<dbReference type="PANTHER" id="PTHR43386">
    <property type="entry name" value="OLIGOPEPTIDE TRANSPORT SYSTEM PERMEASE PROTEIN APPC"/>
    <property type="match status" value="1"/>
</dbReference>
<name>A0A1C7NWY7_9HYPH</name>
<dbReference type="GO" id="GO:0005886">
    <property type="term" value="C:plasma membrane"/>
    <property type="evidence" value="ECO:0007669"/>
    <property type="project" value="UniProtKB-SubCell"/>
</dbReference>
<keyword evidence="3" id="KW-1003">Cell membrane</keyword>
<dbReference type="AlphaFoldDB" id="A0A1C7NWY7"/>
<sequence>MASGTRSGVADGAEAPPSLVRQIRRAVLGDPLALFGVIVLILVLIAALFPEFLATHKVSAPSRDRLVAPSMLHFMGTDQFGRDVFSRIAHGARTSVLVGLGTVSLALAIGVPLGAVAGFRPGSLIDNIIMRVMDVMLAFPAIVLAIAVIGTLGTRPIEIGPITIPHIAKLMIVIGLLSVPQIARLVRAAVLIERQEQYVLAERALGASGMRILFRDVMRNCISPIVVYSTTMVADAIIAEASLGFLGLGIQPPLPSWGGMLSDAKTYVFSSEWWLTLCPGAMIFLTVLSLNLLGDCLRDLLDPRFNGRGQN</sequence>
<protein>
    <recommendedName>
        <fullName evidence="8">ABC transmembrane type-1 domain-containing protein</fullName>
    </recommendedName>
</protein>
<evidence type="ECO:0000256" key="4">
    <source>
        <dbReference type="ARBA" id="ARBA00022692"/>
    </source>
</evidence>
<dbReference type="STRING" id="1612624.ADU59_21950"/>
<feature type="transmembrane region" description="Helical" evidence="7">
    <location>
        <begin position="273"/>
        <end position="294"/>
    </location>
</feature>
<keyword evidence="6 7" id="KW-0472">Membrane</keyword>
<dbReference type="Gene3D" id="1.10.3720.10">
    <property type="entry name" value="MetI-like"/>
    <property type="match status" value="1"/>
</dbReference>
<gene>
    <name evidence="9" type="ORF">ADU59_21950</name>
</gene>
<keyword evidence="2 7" id="KW-0813">Transport</keyword>
<dbReference type="SUPFAM" id="SSF161098">
    <property type="entry name" value="MetI-like"/>
    <property type="match status" value="1"/>
</dbReference>
<evidence type="ECO:0000313" key="9">
    <source>
        <dbReference type="EMBL" id="OBZ93509.1"/>
    </source>
</evidence>
<proteinExistence type="inferred from homology"/>
<dbReference type="PROSITE" id="PS50928">
    <property type="entry name" value="ABC_TM1"/>
    <property type="match status" value="1"/>
</dbReference>
<evidence type="ECO:0000256" key="7">
    <source>
        <dbReference type="RuleBase" id="RU363032"/>
    </source>
</evidence>
<evidence type="ECO:0000256" key="3">
    <source>
        <dbReference type="ARBA" id="ARBA00022475"/>
    </source>
</evidence>
<feature type="domain" description="ABC transmembrane type-1" evidence="8">
    <location>
        <begin position="92"/>
        <end position="294"/>
    </location>
</feature>
<feature type="transmembrane region" description="Helical" evidence="7">
    <location>
        <begin position="131"/>
        <end position="153"/>
    </location>
</feature>
<evidence type="ECO:0000259" key="8">
    <source>
        <dbReference type="PROSITE" id="PS50928"/>
    </source>
</evidence>
<dbReference type="PATRIC" id="fig|1612624.7.peg.2055"/>
<comment type="similarity">
    <text evidence="7">Belongs to the binding-protein-dependent transport system permease family.</text>
</comment>
<evidence type="ECO:0000256" key="5">
    <source>
        <dbReference type="ARBA" id="ARBA00022989"/>
    </source>
</evidence>
<dbReference type="Pfam" id="PF00528">
    <property type="entry name" value="BPD_transp_1"/>
    <property type="match status" value="1"/>
</dbReference>
<organism evidence="9 10">
    <name type="scientific">Pararhizobium polonicum</name>
    <dbReference type="NCBI Taxonomy" id="1612624"/>
    <lineage>
        <taxon>Bacteria</taxon>
        <taxon>Pseudomonadati</taxon>
        <taxon>Pseudomonadota</taxon>
        <taxon>Alphaproteobacteria</taxon>
        <taxon>Hyphomicrobiales</taxon>
        <taxon>Rhizobiaceae</taxon>
        <taxon>Rhizobium/Agrobacterium group</taxon>
        <taxon>Pararhizobium</taxon>
    </lineage>
</organism>
<feature type="transmembrane region" description="Helical" evidence="7">
    <location>
        <begin position="96"/>
        <end position="119"/>
    </location>
</feature>
<comment type="subcellular location">
    <subcellularLocation>
        <location evidence="1 7">Cell membrane</location>
        <topology evidence="1 7">Multi-pass membrane protein</topology>
    </subcellularLocation>
</comment>
<keyword evidence="10" id="KW-1185">Reference proteome</keyword>
<feature type="transmembrane region" description="Helical" evidence="7">
    <location>
        <begin position="159"/>
        <end position="179"/>
    </location>
</feature>
<evidence type="ECO:0000313" key="10">
    <source>
        <dbReference type="Proteomes" id="UP000093111"/>
    </source>
</evidence>
<dbReference type="PANTHER" id="PTHR43386:SF25">
    <property type="entry name" value="PEPTIDE ABC TRANSPORTER PERMEASE PROTEIN"/>
    <property type="match status" value="1"/>
</dbReference>
<keyword evidence="4 7" id="KW-0812">Transmembrane</keyword>
<dbReference type="GO" id="GO:0055085">
    <property type="term" value="P:transmembrane transport"/>
    <property type="evidence" value="ECO:0007669"/>
    <property type="project" value="InterPro"/>
</dbReference>
<evidence type="ECO:0000256" key="6">
    <source>
        <dbReference type="ARBA" id="ARBA00023136"/>
    </source>
</evidence>
<evidence type="ECO:0000256" key="2">
    <source>
        <dbReference type="ARBA" id="ARBA00022448"/>
    </source>
</evidence>
<dbReference type="CDD" id="cd06261">
    <property type="entry name" value="TM_PBP2"/>
    <property type="match status" value="1"/>
</dbReference>